<dbReference type="Proteomes" id="UP000319817">
    <property type="component" value="Chromosome"/>
</dbReference>
<dbReference type="AlphaFoldDB" id="A0A517P2Z2"/>
<evidence type="ECO:0000313" key="2">
    <source>
        <dbReference type="Proteomes" id="UP000319817"/>
    </source>
</evidence>
<organism evidence="1 2">
    <name type="scientific">Stieleria marina</name>
    <dbReference type="NCBI Taxonomy" id="1930275"/>
    <lineage>
        <taxon>Bacteria</taxon>
        <taxon>Pseudomonadati</taxon>
        <taxon>Planctomycetota</taxon>
        <taxon>Planctomycetia</taxon>
        <taxon>Pirellulales</taxon>
        <taxon>Pirellulaceae</taxon>
        <taxon>Stieleria</taxon>
    </lineage>
</organism>
<gene>
    <name evidence="1" type="ORF">K239x_57380</name>
</gene>
<keyword evidence="2" id="KW-1185">Reference proteome</keyword>
<accession>A0A517P2Z2</accession>
<protein>
    <submittedName>
        <fullName evidence="1">Uncharacterized protein</fullName>
    </submittedName>
</protein>
<evidence type="ECO:0000313" key="1">
    <source>
        <dbReference type="EMBL" id="QDT13718.1"/>
    </source>
</evidence>
<reference evidence="1 2" key="1">
    <citation type="submission" date="2019-02" db="EMBL/GenBank/DDBJ databases">
        <title>Deep-cultivation of Planctomycetes and their phenomic and genomic characterization uncovers novel biology.</title>
        <authorList>
            <person name="Wiegand S."/>
            <person name="Jogler M."/>
            <person name="Boedeker C."/>
            <person name="Pinto D."/>
            <person name="Vollmers J."/>
            <person name="Rivas-Marin E."/>
            <person name="Kohn T."/>
            <person name="Peeters S.H."/>
            <person name="Heuer A."/>
            <person name="Rast P."/>
            <person name="Oberbeckmann S."/>
            <person name="Bunk B."/>
            <person name="Jeske O."/>
            <person name="Meyerdierks A."/>
            <person name="Storesund J.E."/>
            <person name="Kallscheuer N."/>
            <person name="Luecker S."/>
            <person name="Lage O.M."/>
            <person name="Pohl T."/>
            <person name="Merkel B.J."/>
            <person name="Hornburger P."/>
            <person name="Mueller R.-W."/>
            <person name="Bruemmer F."/>
            <person name="Labrenz M."/>
            <person name="Spormann A.M."/>
            <person name="Op den Camp H."/>
            <person name="Overmann J."/>
            <person name="Amann R."/>
            <person name="Jetten M.S.M."/>
            <person name="Mascher T."/>
            <person name="Medema M.H."/>
            <person name="Devos D.P."/>
            <person name="Kaster A.-K."/>
            <person name="Ovreas L."/>
            <person name="Rohde M."/>
            <person name="Galperin M.Y."/>
            <person name="Jogler C."/>
        </authorList>
    </citation>
    <scope>NUCLEOTIDE SEQUENCE [LARGE SCALE GENOMIC DNA]</scope>
    <source>
        <strain evidence="1 2">K23_9</strain>
    </source>
</reference>
<proteinExistence type="predicted"/>
<dbReference type="EMBL" id="CP036526">
    <property type="protein sequence ID" value="QDT13718.1"/>
    <property type="molecule type" value="Genomic_DNA"/>
</dbReference>
<name>A0A517P2Z2_9BACT</name>
<sequence length="97" mass="10722">MTACDRLSRMIYAETESHPPSGLTSAFTESATSTARFAIGAPKTHSDLLPPFRFVHRKPLNISDGGCRPVEGQKFSHGLLQIFDDHVACHRQRVDLS</sequence>